<dbReference type="EMBL" id="LEOY01000012">
    <property type="protein sequence ID" value="RBR28948.1"/>
    <property type="molecule type" value="Genomic_DNA"/>
</dbReference>
<evidence type="ECO:0000256" key="1">
    <source>
        <dbReference type="ARBA" id="ARBA00005380"/>
    </source>
</evidence>
<dbReference type="PIRSF" id="PIRSF000535">
    <property type="entry name" value="1PFK/6PFK/LacC"/>
    <property type="match status" value="1"/>
</dbReference>
<evidence type="ECO:0000256" key="5">
    <source>
        <dbReference type="ARBA" id="ARBA00022777"/>
    </source>
</evidence>
<dbReference type="AlphaFoldDB" id="A0A366SFC1"/>
<evidence type="ECO:0000256" key="6">
    <source>
        <dbReference type="ARBA" id="ARBA00022840"/>
    </source>
</evidence>
<sequence length="317" mass="34953">MIKIKPILTVTMNPSVDIVYQLDSLELDTTNRVNYVYKTAGGKGLNVSRVLHQLCVPVLATGMVGGVLGEFITRQLDEICMPHNFLSISSPTRNCIAILHDGKQTEILEPGPTLTKAEYTNFIQHFSNLLLETQIVCISGSLAKGVPNTYYIDLIKLCRQNNIPCLLDCSNEALLNVLNSSVKPTLIKPNLMELSRVVQQSFTDNLERELVHVLNQPLFSGIEWIIVSLGSDGAIAKHNDIFYRVEIPSIDVINPVGSGDATIAGLAYGLAKQLTDEEILIFGNVCGMLNAQENETGKINIKNLPNLREQIRVIKIN</sequence>
<evidence type="ECO:0000256" key="7">
    <source>
        <dbReference type="NCBIfam" id="TIGR01231"/>
    </source>
</evidence>
<dbReference type="PANTHER" id="PTHR46566:SF5">
    <property type="entry name" value="1-PHOSPHOFRUCTOKINASE"/>
    <property type="match status" value="1"/>
</dbReference>
<dbReference type="GO" id="GO:0044281">
    <property type="term" value="P:small molecule metabolic process"/>
    <property type="evidence" value="ECO:0007669"/>
    <property type="project" value="UniProtKB-ARBA"/>
</dbReference>
<feature type="domain" description="Carbohydrate kinase PfkB" evidence="9">
    <location>
        <begin position="11"/>
        <end position="298"/>
    </location>
</feature>
<evidence type="ECO:0000256" key="4">
    <source>
        <dbReference type="ARBA" id="ARBA00022741"/>
    </source>
</evidence>
<dbReference type="GO" id="GO:2001059">
    <property type="term" value="P:D-tagatose 6-phosphate catabolic process"/>
    <property type="evidence" value="ECO:0007669"/>
    <property type="project" value="UniProtKB-UniPathway"/>
</dbReference>
<keyword evidence="3 8" id="KW-0423">Lactose metabolism</keyword>
<dbReference type="GO" id="GO:0005829">
    <property type="term" value="C:cytosol"/>
    <property type="evidence" value="ECO:0007669"/>
    <property type="project" value="TreeGrafter"/>
</dbReference>
<dbReference type="RefSeq" id="WP_087401525.1">
    <property type="nucleotide sequence ID" value="NZ_JAKYKG010000012.1"/>
</dbReference>
<keyword evidence="4 8" id="KW-0547">Nucleotide-binding</keyword>
<dbReference type="NCBIfam" id="TIGR03168">
    <property type="entry name" value="1-PFK"/>
    <property type="match status" value="1"/>
</dbReference>
<protein>
    <recommendedName>
        <fullName evidence="7 8">Tagatose-6-phosphate kinase</fullName>
        <ecNumber evidence="7 8">2.7.1.144</ecNumber>
    </recommendedName>
</protein>
<comment type="pathway">
    <text evidence="8">Carbohydrate metabolism; D-tagatose 6-phosphate degradation; D-glyceraldehyde 3-phosphate and glycerone phosphate from D-tagatose 6-phosphate: step 1/2.</text>
</comment>
<dbReference type="PANTHER" id="PTHR46566">
    <property type="entry name" value="1-PHOSPHOFRUCTOKINASE-RELATED"/>
    <property type="match status" value="1"/>
</dbReference>
<dbReference type="GO" id="GO:0005524">
    <property type="term" value="F:ATP binding"/>
    <property type="evidence" value="ECO:0007669"/>
    <property type="project" value="UniProtKB-KW"/>
</dbReference>
<dbReference type="GO" id="GO:0019512">
    <property type="term" value="P:lactose catabolic process via tagatose-6-phosphate"/>
    <property type="evidence" value="ECO:0007669"/>
    <property type="project" value="InterPro"/>
</dbReference>
<dbReference type="Gene3D" id="3.40.1190.20">
    <property type="match status" value="1"/>
</dbReference>
<dbReference type="Proteomes" id="UP000252800">
    <property type="component" value="Unassembled WGS sequence"/>
</dbReference>
<dbReference type="EC" id="2.7.1.144" evidence="7 8"/>
<evidence type="ECO:0000259" key="9">
    <source>
        <dbReference type="Pfam" id="PF00294"/>
    </source>
</evidence>
<gene>
    <name evidence="10" type="ORF">EB18_01565</name>
</gene>
<dbReference type="SUPFAM" id="SSF53613">
    <property type="entry name" value="Ribokinase-like"/>
    <property type="match status" value="1"/>
</dbReference>
<dbReference type="InterPro" id="IPR017583">
    <property type="entry name" value="Tagatose/fructose_Pkinase"/>
</dbReference>
<dbReference type="CDD" id="cd01164">
    <property type="entry name" value="FruK_PfkB_like"/>
    <property type="match status" value="1"/>
</dbReference>
<dbReference type="GO" id="GO:0008443">
    <property type="term" value="F:phosphofructokinase activity"/>
    <property type="evidence" value="ECO:0007669"/>
    <property type="project" value="UniProtKB-ARBA"/>
</dbReference>
<dbReference type="FunFam" id="3.40.1190.20:FF:000001">
    <property type="entry name" value="Phosphofructokinase"/>
    <property type="match status" value="1"/>
</dbReference>
<keyword evidence="5 10" id="KW-0418">Kinase</keyword>
<keyword evidence="2 8" id="KW-0808">Transferase</keyword>
<evidence type="ECO:0000256" key="2">
    <source>
        <dbReference type="ARBA" id="ARBA00022679"/>
    </source>
</evidence>
<dbReference type="NCBIfam" id="TIGR01231">
    <property type="entry name" value="lacC"/>
    <property type="match status" value="1"/>
</dbReference>
<dbReference type="PROSITE" id="PS00584">
    <property type="entry name" value="PFKB_KINASES_2"/>
    <property type="match status" value="1"/>
</dbReference>
<evidence type="ECO:0000313" key="10">
    <source>
        <dbReference type="EMBL" id="RBR28948.1"/>
    </source>
</evidence>
<dbReference type="Pfam" id="PF00294">
    <property type="entry name" value="PfkB"/>
    <property type="match status" value="1"/>
</dbReference>
<comment type="similarity">
    <text evidence="8">Belongs to the carbohydrate kinase PfkB family. LacC subfamily.</text>
</comment>
<accession>A0A366SFC1</accession>
<evidence type="ECO:0000256" key="8">
    <source>
        <dbReference type="PIRNR" id="PIRNR000535"/>
    </source>
</evidence>
<dbReference type="GO" id="GO:0009024">
    <property type="term" value="F:tagatose-6-phosphate kinase activity"/>
    <property type="evidence" value="ECO:0007669"/>
    <property type="project" value="UniProtKB-UniRule"/>
</dbReference>
<evidence type="ECO:0000256" key="3">
    <source>
        <dbReference type="ARBA" id="ARBA00022736"/>
    </source>
</evidence>
<dbReference type="InterPro" id="IPR002173">
    <property type="entry name" value="Carboh/pur_kinase_PfkB_CS"/>
</dbReference>
<name>A0A366SFC1_9ENTE</name>
<keyword evidence="6 8" id="KW-0067">ATP-binding</keyword>
<proteinExistence type="inferred from homology"/>
<reference evidence="10 11" key="1">
    <citation type="submission" date="2015-06" db="EMBL/GenBank/DDBJ databases">
        <title>The Genome Sequence of Enterococcus cecorum 170AEA1.</title>
        <authorList>
            <consortium name="The Broad Institute Genomics Platform"/>
            <consortium name="The Broad Institute Genome Sequencing Center for Infectious Disease"/>
            <person name="Earl A.M."/>
            <person name="Van Tyne D."/>
            <person name="Lebreton F."/>
            <person name="Saavedra J.T."/>
            <person name="Gilmore M.S."/>
            <person name="Manson McGuire A."/>
            <person name="Clock S."/>
            <person name="Crupain M."/>
            <person name="Rangan U."/>
            <person name="Young S."/>
            <person name="Abouelleil A."/>
            <person name="Cao P."/>
            <person name="Chapman S.B."/>
            <person name="Griggs A."/>
            <person name="Priest M."/>
            <person name="Shea T."/>
            <person name="Wortman J."/>
            <person name="Nusbaum C."/>
            <person name="Birren B."/>
        </authorList>
    </citation>
    <scope>NUCLEOTIDE SEQUENCE [LARGE SCALE GENOMIC DNA]</scope>
    <source>
        <strain evidence="10 11">170AEA1</strain>
    </source>
</reference>
<dbReference type="InterPro" id="IPR005926">
    <property type="entry name" value="LacC"/>
</dbReference>
<evidence type="ECO:0000313" key="11">
    <source>
        <dbReference type="Proteomes" id="UP000252800"/>
    </source>
</evidence>
<comment type="similarity">
    <text evidence="1">Belongs to the carbohydrate kinase pfkB family.</text>
</comment>
<dbReference type="InterPro" id="IPR011611">
    <property type="entry name" value="PfkB_dom"/>
</dbReference>
<dbReference type="UniPathway" id="UPA00704">
    <property type="reaction ID" value="UER00715"/>
</dbReference>
<comment type="caution">
    <text evidence="10">The sequence shown here is derived from an EMBL/GenBank/DDBJ whole genome shotgun (WGS) entry which is preliminary data.</text>
</comment>
<dbReference type="InterPro" id="IPR029056">
    <property type="entry name" value="Ribokinase-like"/>
</dbReference>
<organism evidence="10 11">
    <name type="scientific">Enterococcus cecorum</name>
    <dbReference type="NCBI Taxonomy" id="44008"/>
    <lineage>
        <taxon>Bacteria</taxon>
        <taxon>Bacillati</taxon>
        <taxon>Bacillota</taxon>
        <taxon>Bacilli</taxon>
        <taxon>Lactobacillales</taxon>
        <taxon>Enterococcaceae</taxon>
        <taxon>Enterococcus</taxon>
    </lineage>
</organism>
<comment type="catalytic activity">
    <reaction evidence="8">
        <text>D-tagatofuranose 6-phosphate + ATP = D-tagatofuranose 1,6-bisphosphate + ADP + H(+)</text>
        <dbReference type="Rhea" id="RHEA:12420"/>
        <dbReference type="ChEBI" id="CHEBI:15378"/>
        <dbReference type="ChEBI" id="CHEBI:30616"/>
        <dbReference type="ChEBI" id="CHEBI:58694"/>
        <dbReference type="ChEBI" id="CHEBI:58695"/>
        <dbReference type="ChEBI" id="CHEBI:456216"/>
        <dbReference type="EC" id="2.7.1.144"/>
    </reaction>
</comment>